<evidence type="ECO:0000313" key="8">
    <source>
        <dbReference type="EMBL" id="GBP98746.1"/>
    </source>
</evidence>
<dbReference type="Gene3D" id="3.30.300.30">
    <property type="match status" value="2"/>
</dbReference>
<dbReference type="GO" id="GO:0003824">
    <property type="term" value="F:catalytic activity"/>
    <property type="evidence" value="ECO:0007669"/>
    <property type="project" value="InterPro"/>
</dbReference>
<keyword evidence="3" id="KW-0596">Phosphopantetheine</keyword>
<comment type="caution">
    <text evidence="8">The sequence shown here is derived from an EMBL/GenBank/DDBJ whole genome shotgun (WGS) entry which is preliminary data.</text>
</comment>
<proteinExistence type="inferred from homology"/>
<name>A0A388SQ82_9ACTN</name>
<dbReference type="Gene3D" id="2.30.38.10">
    <property type="entry name" value="Luciferase, Domain 3"/>
    <property type="match status" value="1"/>
</dbReference>
<reference evidence="8 9" key="1">
    <citation type="submission" date="2018-07" db="EMBL/GenBank/DDBJ databases">
        <title>Whole Genome Shotgun Sequence of Streptomyces spongiicola strain 531S.</title>
        <authorList>
            <person name="Dohra H."/>
            <person name="Kodani S."/>
        </authorList>
    </citation>
    <scope>NUCLEOTIDE SEQUENCE [LARGE SCALE GENOMIC DNA]</scope>
    <source>
        <strain evidence="8 9">531S</strain>
    </source>
</reference>
<feature type="domain" description="Carrier" evidence="7">
    <location>
        <begin position="978"/>
        <end position="1052"/>
    </location>
</feature>
<dbReference type="Pfam" id="PF00501">
    <property type="entry name" value="AMP-binding"/>
    <property type="match status" value="2"/>
</dbReference>
<evidence type="ECO:0000256" key="5">
    <source>
        <dbReference type="ARBA" id="ARBA00022737"/>
    </source>
</evidence>
<dbReference type="SUPFAM" id="SSF47336">
    <property type="entry name" value="ACP-like"/>
    <property type="match status" value="2"/>
</dbReference>
<accession>A0A388SQ82</accession>
<dbReference type="CDD" id="cd19543">
    <property type="entry name" value="DCL_NRPS"/>
    <property type="match status" value="1"/>
</dbReference>
<keyword evidence="5" id="KW-0677">Repeat</keyword>
<dbReference type="Pfam" id="PF13193">
    <property type="entry name" value="AMP-binding_C"/>
    <property type="match status" value="2"/>
</dbReference>
<dbReference type="Gene3D" id="3.40.50.12780">
    <property type="entry name" value="N-terminal domain of ligase-like"/>
    <property type="match status" value="1"/>
</dbReference>
<dbReference type="NCBIfam" id="NF003417">
    <property type="entry name" value="PRK04813.1"/>
    <property type="match status" value="2"/>
</dbReference>
<dbReference type="CDD" id="cd17646">
    <property type="entry name" value="A_NRPS_AB3403-like"/>
    <property type="match status" value="1"/>
</dbReference>
<dbReference type="InterPro" id="IPR000873">
    <property type="entry name" value="AMP-dep_synth/lig_dom"/>
</dbReference>
<protein>
    <submittedName>
        <fullName evidence="8">Amino acid adenylation domain-containing protein</fullName>
    </submittedName>
</protein>
<dbReference type="PANTHER" id="PTHR45527:SF1">
    <property type="entry name" value="FATTY ACID SYNTHASE"/>
    <property type="match status" value="1"/>
</dbReference>
<evidence type="ECO:0000259" key="7">
    <source>
        <dbReference type="PROSITE" id="PS50075"/>
    </source>
</evidence>
<dbReference type="FunFam" id="3.40.50.980:FF:000001">
    <property type="entry name" value="Non-ribosomal peptide synthetase"/>
    <property type="match status" value="1"/>
</dbReference>
<feature type="domain" description="Carrier" evidence="7">
    <location>
        <begin position="2504"/>
        <end position="2579"/>
    </location>
</feature>
<dbReference type="EMBL" id="BGZL01000001">
    <property type="protein sequence ID" value="GBP98746.1"/>
    <property type="molecule type" value="Genomic_DNA"/>
</dbReference>
<dbReference type="InterPro" id="IPR025110">
    <property type="entry name" value="AMP-bd_C"/>
</dbReference>
<dbReference type="Gene3D" id="3.30.559.30">
    <property type="entry name" value="Nonribosomal peptide synthetase, condensation domain"/>
    <property type="match status" value="3"/>
</dbReference>
<dbReference type="InterPro" id="IPR020845">
    <property type="entry name" value="AMP-binding_CS"/>
</dbReference>
<dbReference type="Gene3D" id="3.40.50.1820">
    <property type="entry name" value="alpha/beta hydrolase"/>
    <property type="match status" value="1"/>
</dbReference>
<dbReference type="FunFam" id="1.10.1200.10:FF:000016">
    <property type="entry name" value="Non-ribosomal peptide synthase"/>
    <property type="match status" value="1"/>
</dbReference>
<dbReference type="InterPro" id="IPR045851">
    <property type="entry name" value="AMP-bd_C_sf"/>
</dbReference>
<comment type="similarity">
    <text evidence="2">Belongs to the ATP-dependent AMP-binding enzyme family.</text>
</comment>
<dbReference type="Pfam" id="PF00668">
    <property type="entry name" value="Condensation"/>
    <property type="match status" value="3"/>
</dbReference>
<dbReference type="FunFam" id="1.10.1200.10:FF:000005">
    <property type="entry name" value="Nonribosomal peptide synthetase 1"/>
    <property type="match status" value="1"/>
</dbReference>
<dbReference type="InterPro" id="IPR042099">
    <property type="entry name" value="ANL_N_sf"/>
</dbReference>
<dbReference type="PROSITE" id="PS50075">
    <property type="entry name" value="CARRIER"/>
    <property type="match status" value="2"/>
</dbReference>
<dbReference type="RefSeq" id="WP_116426552.1">
    <property type="nucleotide sequence ID" value="NZ_BGZL01000001.1"/>
</dbReference>
<dbReference type="InterPro" id="IPR020806">
    <property type="entry name" value="PKS_PP-bd"/>
</dbReference>
<keyword evidence="4" id="KW-0597">Phosphoprotein</keyword>
<keyword evidence="6" id="KW-0045">Antibiotic biosynthesis</keyword>
<dbReference type="InterPro" id="IPR036736">
    <property type="entry name" value="ACP-like_sf"/>
</dbReference>
<dbReference type="Gene3D" id="3.30.559.10">
    <property type="entry name" value="Chloramphenicol acetyltransferase-like domain"/>
    <property type="match status" value="3"/>
</dbReference>
<dbReference type="PANTHER" id="PTHR45527">
    <property type="entry name" value="NONRIBOSOMAL PEPTIDE SYNTHETASE"/>
    <property type="match status" value="1"/>
</dbReference>
<dbReference type="GO" id="GO:0043041">
    <property type="term" value="P:amino acid activation for nonribosomal peptide biosynthetic process"/>
    <property type="evidence" value="ECO:0007669"/>
    <property type="project" value="TreeGrafter"/>
</dbReference>
<sequence>MGCNGATTAQEAMWLAQELASDVPNNVATLWDVDGDLDTALLAEALRAAVAEAGALTVNFRRDDDGLRTVPRDPAGWEPFRLDVGGAADPADAAREIVAGLVRRPFDLAGEALWRIGTIRTGPGRHLLVLVFHHILTDAFGVLTLLSGRIAEIYRALHAGSALPGGAPNPPADAAGKDAAYRVSKRFADAERFWRDYLAGELPAARLPTGVRPDPDGPAGGPGYWDGLTAPQGMATRTATVPAGELAAWEHAAEAAGTALPDLVASAATAFLRHLCGPSEPLLTITVNHRVGALRRSPGLLSNRVPLRARVDPEADFVELAESLGRERRRVLRHSRHDISLIKRATGHAGDVRSPFGAVVNVLPSVEALDLAGARARFAGGTFGVIDEVMVCVYTDGGPGSDLYVRFDAPRAEYDDQDVAGLAGRFVTYLRAALADPRSPVGDVSVLGAAERRALLTEYAGPAVAPPPATLAELLVRQARATPDAVAVVFEDTRLTYRELDERAGRLAALLRERGAGPERFVAVAVPRSPELVVALVAVLRAGAAYVPVDPDYPAARVAYMLADAGPALLLTVKDTADRLPRTGVPLITLDELPVTDAPVPVAPHHTGHPAYMIYTSGSTGRPKGAVVTHAAIVNRLRWMQDRYRLDGSDRVLQKTSVSFDVSVWEFFWPLTTGATLVVAPPDGHRDPGYLAGLIRRAGVTTVHFVPSMLAEFATEETAAATALRRVLCSGEALPAGLAARFHRLFGVPLHNLYGPTEAAVDVTAWQYRPGARTIPIGAPIWNTALYVLDDRLRPLPPGVFGDLYIEGAGLARGYHGRPALTAERFVACPFGPPGRRMYRTGDLARWNAGGELEFAGRADDQVKIRGFRVEPQEIEAALTDHPGVLRAAVVARPGRGADGALQLFAYVVPDTRGGGTEWDLHAGLDVAGLRGFAAARLPAHLVPAAFVALDRLPLTANGKLDRAGLPEPEFAGRAHRPPRTGGERLLAAAFAEVLGLGRIGADDDFFTLGGDSIRAIQVVARARAGGLALSPRAVFECRTVAALARAAVRDTAPAPLAELDGGGTGPLPLPPMARLHAERGPGLDRLAQWLVLELPAGVHLPGLTATLRAVLDRHDVLRSRLTDDGLLVPPPGTPDPAALVKRVGCPGDWDGEDWGTLLRAEAADAVRHIDARAGRMLRLVWFDAPGGPGRLLVAAHHLAVDGLSWRVLLPDLAAAWSRVRDGRTPELPPVGTSLRRWLRALADEAARPGRAAEVPLWRELLTPPVAPVGSRPLDPRRDLAATTGTVRVELPADLTEAVLTSVPAAYRSGADDVLLTALVLALARRRRGVTDGATVVRLEGHGRQEELVPGADLSRTAGWFTTVTPVRFDVSGIDVDAAIAGGAAAGDALRRVKEQRRALPEGGIGYTLLRYVNDETAALLRPYPADEIGFNFLGRFSFEHPGPAPGPDRDGGSGWTPAPECAELVAAPAADMPAPCALELNSLVTGTGGGARLTALFTFATGVLTSGEVRALAGTWCDALRGLQGLVAAGGHGLAPSDVPLVSVRQDELDGWERRFGRVGDVWPLTPLQHGLLYHTMLARSASEAYQTQFVFRLEGPLDATRLRAAARALLRRHPNLRVAFLPGATGEPVQIVVEDLPLPWREVDLTGGSGAGARLAEILAEERDTRFRPDSPPLLRLTLVTLGPGRAELALTAHHALFDGWSVPLIGRELMDLYAAGGHDGAPAAPHGYRDFLSWLSRQDRARSARAWAGELAGVAEPTLLAPTRPAPTLPAARPAGGSDQVDAALAGEDAARLARRAAEWGVTPNTLVQGAWAVVLAQLTGREDVLFGATVAGRPAGLPGADSTIGLFINTVPVRVRCAPGDGVRELLGRLQDAQAGMLDHHHLGLADIQRATGLSALFDTLVVFESFPVDRSGRPSADLAVTGIRPYAPPHYPLTVIAAADPLLRISFQYRRDVFERTAVEAAAGRLVRVLRQMAADPHTTVGAIDVLSGAEREQVLHGWNDTAVPPPERTVPELVAARAAAAPDAVCVEFRGRRLTYRELDERSGRLAHWLAGQGVGPESRVVVLLPRSADLVVALLAVWKAGGGYVPVDPDYPAARVRAVVEDCAPVLVLDEERLAGVDLSAGSPHPVRGPRVAVGADHAAYTVYTSGSTGTPKGVVVRHGSLATLLTAMQDRFTLTPEDRLLACATVAFDIAALELFLPLTTGARVVLAGREDITQPSALLDLVERSGITVMQATPALWETLAAHVPACLTGLRVISTGEALPPALAETLCEHAAEVTNLYGPTETTVYATAARLVPGTRGMPPSVGAPVAGTRILVLDRTLRPVPPGATGDLWIAGEGLARGYHGRPGLTAERFVACPFGPPGTRMYRSGDLARWTDSGEVQYLGRSDHQIKLRGFRIEPAEIEQTLTRHPAVRRAVAVAREDRPGDRRLVAYVVPEAGTEPPGAEALREAVGERLPGYMVPAAFVVLEELPLTPNGKLDRLALPRPESGGDVHRAPRTPREKALCALFAEVLGAERVGLDDDFFVLGGHSLLATRLVARVRAELGVEIPMRTLFTAPTVAGLDGRWAEMSATSRKPLRRMTGR</sequence>
<evidence type="ECO:0000313" key="9">
    <source>
        <dbReference type="Proteomes" id="UP000265354"/>
    </source>
</evidence>
<dbReference type="InterPro" id="IPR001242">
    <property type="entry name" value="Condensation_dom"/>
</dbReference>
<dbReference type="GO" id="GO:0005829">
    <property type="term" value="C:cytosol"/>
    <property type="evidence" value="ECO:0007669"/>
    <property type="project" value="TreeGrafter"/>
</dbReference>
<dbReference type="GO" id="GO:0008610">
    <property type="term" value="P:lipid biosynthetic process"/>
    <property type="evidence" value="ECO:0007669"/>
    <property type="project" value="UniProtKB-ARBA"/>
</dbReference>
<dbReference type="Pfam" id="PF00550">
    <property type="entry name" value="PP-binding"/>
    <property type="match status" value="2"/>
</dbReference>
<dbReference type="FunFam" id="2.30.38.10:FF:000001">
    <property type="entry name" value="Non-ribosomal peptide synthetase PvdI"/>
    <property type="match status" value="2"/>
</dbReference>
<dbReference type="InterPro" id="IPR010060">
    <property type="entry name" value="NRPS_synth"/>
</dbReference>
<dbReference type="Proteomes" id="UP000265354">
    <property type="component" value="Unassembled WGS sequence"/>
</dbReference>
<evidence type="ECO:0000256" key="1">
    <source>
        <dbReference type="ARBA" id="ARBA00001957"/>
    </source>
</evidence>
<dbReference type="GO" id="GO:0017000">
    <property type="term" value="P:antibiotic biosynthetic process"/>
    <property type="evidence" value="ECO:0007669"/>
    <property type="project" value="UniProtKB-KW"/>
</dbReference>
<evidence type="ECO:0000256" key="2">
    <source>
        <dbReference type="ARBA" id="ARBA00006432"/>
    </source>
</evidence>
<gene>
    <name evidence="8" type="ORF">SSP531S_01380</name>
</gene>
<organism evidence="8 9">
    <name type="scientific">Streptomyces spongiicola</name>
    <dbReference type="NCBI Taxonomy" id="1690221"/>
    <lineage>
        <taxon>Bacteria</taxon>
        <taxon>Bacillati</taxon>
        <taxon>Actinomycetota</taxon>
        <taxon>Actinomycetes</taxon>
        <taxon>Kitasatosporales</taxon>
        <taxon>Streptomycetaceae</taxon>
        <taxon>Streptomyces</taxon>
    </lineage>
</organism>
<dbReference type="InterPro" id="IPR006162">
    <property type="entry name" value="Ppantetheine_attach_site"/>
</dbReference>
<dbReference type="GO" id="GO:0044550">
    <property type="term" value="P:secondary metabolite biosynthetic process"/>
    <property type="evidence" value="ECO:0007669"/>
    <property type="project" value="UniProtKB-ARBA"/>
</dbReference>
<dbReference type="SUPFAM" id="SSF52777">
    <property type="entry name" value="CoA-dependent acyltransferases"/>
    <property type="match status" value="6"/>
</dbReference>
<comment type="cofactor">
    <cofactor evidence="1">
        <name>pantetheine 4'-phosphate</name>
        <dbReference type="ChEBI" id="CHEBI:47942"/>
    </cofactor>
</comment>
<evidence type="ECO:0000256" key="4">
    <source>
        <dbReference type="ARBA" id="ARBA00022553"/>
    </source>
</evidence>
<dbReference type="NCBIfam" id="TIGR01733">
    <property type="entry name" value="AA-adenyl-dom"/>
    <property type="match status" value="2"/>
</dbReference>
<dbReference type="PROSITE" id="PS00012">
    <property type="entry name" value="PHOSPHOPANTETHEINE"/>
    <property type="match status" value="1"/>
</dbReference>
<evidence type="ECO:0000256" key="6">
    <source>
        <dbReference type="ARBA" id="ARBA00023194"/>
    </source>
</evidence>
<dbReference type="GO" id="GO:0072330">
    <property type="term" value="P:monocarboxylic acid biosynthetic process"/>
    <property type="evidence" value="ECO:0007669"/>
    <property type="project" value="UniProtKB-ARBA"/>
</dbReference>
<dbReference type="FunFam" id="3.30.300.30:FF:000010">
    <property type="entry name" value="Enterobactin synthetase component F"/>
    <property type="match status" value="1"/>
</dbReference>
<dbReference type="SUPFAM" id="SSF56801">
    <property type="entry name" value="Acetyl-CoA synthetase-like"/>
    <property type="match status" value="2"/>
</dbReference>
<dbReference type="InterPro" id="IPR010071">
    <property type="entry name" value="AA_adenyl_dom"/>
</dbReference>
<dbReference type="InterPro" id="IPR029058">
    <property type="entry name" value="AB_hydrolase_fold"/>
</dbReference>
<dbReference type="FunFam" id="3.40.50.980:FF:000002">
    <property type="entry name" value="Enterobactin synthetase component F"/>
    <property type="match status" value="1"/>
</dbReference>
<dbReference type="FunFam" id="3.40.50.12780:FF:000012">
    <property type="entry name" value="Non-ribosomal peptide synthetase"/>
    <property type="match status" value="2"/>
</dbReference>
<evidence type="ECO:0000256" key="3">
    <source>
        <dbReference type="ARBA" id="ARBA00022450"/>
    </source>
</evidence>
<dbReference type="NCBIfam" id="TIGR01720">
    <property type="entry name" value="NRPS-para261"/>
    <property type="match status" value="1"/>
</dbReference>
<dbReference type="InterPro" id="IPR009081">
    <property type="entry name" value="PP-bd_ACP"/>
</dbReference>
<dbReference type="PROSITE" id="PS00455">
    <property type="entry name" value="AMP_BINDING"/>
    <property type="match status" value="1"/>
</dbReference>
<dbReference type="SMART" id="SM00823">
    <property type="entry name" value="PKS_PP"/>
    <property type="match status" value="2"/>
</dbReference>
<dbReference type="Gene3D" id="3.40.50.980">
    <property type="match status" value="2"/>
</dbReference>
<dbReference type="Gene3D" id="1.10.1200.10">
    <property type="entry name" value="ACP-like"/>
    <property type="match status" value="1"/>
</dbReference>
<dbReference type="InterPro" id="IPR023213">
    <property type="entry name" value="CAT-like_dom_sf"/>
</dbReference>
<dbReference type="CDD" id="cd05930">
    <property type="entry name" value="A_NRPS"/>
    <property type="match status" value="1"/>
</dbReference>
<dbReference type="GO" id="GO:0031177">
    <property type="term" value="F:phosphopantetheine binding"/>
    <property type="evidence" value="ECO:0007669"/>
    <property type="project" value="InterPro"/>
</dbReference>